<protein>
    <recommendedName>
        <fullName evidence="3">Anoctamin dimerisation domain-containing protein</fullName>
    </recommendedName>
</protein>
<organism evidence="1 2">
    <name type="scientific">Neotoma lepida</name>
    <name type="common">Desert woodrat</name>
    <dbReference type="NCBI Taxonomy" id="56216"/>
    <lineage>
        <taxon>Eukaryota</taxon>
        <taxon>Metazoa</taxon>
        <taxon>Chordata</taxon>
        <taxon>Craniata</taxon>
        <taxon>Vertebrata</taxon>
        <taxon>Euteleostomi</taxon>
        <taxon>Mammalia</taxon>
        <taxon>Eutheria</taxon>
        <taxon>Euarchontoglires</taxon>
        <taxon>Glires</taxon>
        <taxon>Rodentia</taxon>
        <taxon>Myomorpha</taxon>
        <taxon>Muroidea</taxon>
        <taxon>Cricetidae</taxon>
        <taxon>Neotominae</taxon>
        <taxon>Neotoma</taxon>
    </lineage>
</organism>
<name>A0A1A6HWS0_NEOLE</name>
<sequence>MRVTLSTLDTCESSFTPLVVIELAQDVKEETKEWLKNKIIAKKKDGGAQLLFRPLLNKYEKETIENQNLYLVGASNIRLLLGAEAVGLVKECTDAAMRAFTYRTRHNFKGFHDNNDDFLTMAECQFIIKHELENLRARDEKMIPGYPQARLYPGKSL</sequence>
<feature type="non-terminal residue" evidence="1">
    <location>
        <position position="157"/>
    </location>
</feature>
<dbReference type="OrthoDB" id="296386at2759"/>
<dbReference type="EMBL" id="LZPO01008040">
    <property type="protein sequence ID" value="OBS82440.1"/>
    <property type="molecule type" value="Genomic_DNA"/>
</dbReference>
<comment type="caution">
    <text evidence="1">The sequence shown here is derived from an EMBL/GenBank/DDBJ whole genome shotgun (WGS) entry which is preliminary data.</text>
</comment>
<gene>
    <name evidence="1" type="ORF">A6R68_23572</name>
</gene>
<dbReference type="Proteomes" id="UP000092124">
    <property type="component" value="Unassembled WGS sequence"/>
</dbReference>
<dbReference type="STRING" id="56216.A0A1A6HWS0"/>
<evidence type="ECO:0000313" key="2">
    <source>
        <dbReference type="Proteomes" id="UP000092124"/>
    </source>
</evidence>
<evidence type="ECO:0008006" key="3">
    <source>
        <dbReference type="Google" id="ProtNLM"/>
    </source>
</evidence>
<keyword evidence="2" id="KW-1185">Reference proteome</keyword>
<proteinExistence type="predicted"/>
<reference evidence="1 2" key="1">
    <citation type="submission" date="2016-06" db="EMBL/GenBank/DDBJ databases">
        <title>The Draft Genome Sequence and Annotation of the Desert Woodrat Neotoma lepida.</title>
        <authorList>
            <person name="Campbell M."/>
            <person name="Oakeson K.F."/>
            <person name="Yandell M."/>
            <person name="Halpert J.R."/>
            <person name="Dearing D."/>
        </authorList>
    </citation>
    <scope>NUCLEOTIDE SEQUENCE [LARGE SCALE GENOMIC DNA]</scope>
    <source>
        <strain evidence="1">417</strain>
        <tissue evidence="1">Liver</tissue>
    </source>
</reference>
<accession>A0A1A6HWS0</accession>
<evidence type="ECO:0000313" key="1">
    <source>
        <dbReference type="EMBL" id="OBS82440.1"/>
    </source>
</evidence>
<dbReference type="AlphaFoldDB" id="A0A1A6HWS0"/>